<dbReference type="GeneID" id="113075713"/>
<dbReference type="InterPro" id="IPR013783">
    <property type="entry name" value="Ig-like_fold"/>
</dbReference>
<evidence type="ECO:0000313" key="5">
    <source>
        <dbReference type="RefSeq" id="XP_026104187.1"/>
    </source>
</evidence>
<keyword evidence="1" id="KW-0812">Transmembrane</keyword>
<feature type="chain" id="PRO_5028410010" evidence="2">
    <location>
        <begin position="28"/>
        <end position="260"/>
    </location>
</feature>
<accession>A0A6P6N568</accession>
<dbReference type="RefSeq" id="XP_026104187.1">
    <property type="nucleotide sequence ID" value="XM_026248402.1"/>
</dbReference>
<dbReference type="OrthoDB" id="8830930at2759"/>
<keyword evidence="2" id="KW-0732">Signal</keyword>
<feature type="transmembrane region" description="Helical" evidence="1">
    <location>
        <begin position="230"/>
        <end position="256"/>
    </location>
</feature>
<dbReference type="SUPFAM" id="SSF48726">
    <property type="entry name" value="Immunoglobulin"/>
    <property type="match status" value="1"/>
</dbReference>
<feature type="signal peptide" evidence="2">
    <location>
        <begin position="1"/>
        <end position="27"/>
    </location>
</feature>
<keyword evidence="1" id="KW-0472">Membrane</keyword>
<sequence length="260" mass="29518">MWLNMCPCIPAWFKLLLLFWVFSYSETVPLHVMGKKGGSVILPCELKTRDIFHIRLNRQSKNILVYQKKYCSKGVCKKGACDVVINDLSFSDAGKYILDIYYINAESMLGPQIRTYQLHIYDDIFVKIGERLKLDVLLPDAHQVTHQNKSSSEWKQVWQRVGDERVNITHGRLSVTNGTLSIKEFTADDAGTYRVLGSEGEILITVTVTDENKSRGKLIDTHDDKKRNHWGVLGPAGLFVSAVFALLFLILIAAVIKKMQ</sequence>
<evidence type="ECO:0000256" key="1">
    <source>
        <dbReference type="SAM" id="Phobius"/>
    </source>
</evidence>
<keyword evidence="1" id="KW-1133">Transmembrane helix</keyword>
<evidence type="ECO:0000313" key="4">
    <source>
        <dbReference type="Proteomes" id="UP000515129"/>
    </source>
</evidence>
<name>A0A6P6N568_CARAU</name>
<feature type="domain" description="Immunoglobulin" evidence="3">
    <location>
        <begin position="29"/>
        <end position="121"/>
    </location>
</feature>
<dbReference type="SMART" id="SM00409">
    <property type="entry name" value="IG"/>
    <property type="match status" value="2"/>
</dbReference>
<dbReference type="Proteomes" id="UP000515129">
    <property type="component" value="Unplaced"/>
</dbReference>
<reference evidence="5" key="1">
    <citation type="submission" date="2025-08" db="UniProtKB">
        <authorList>
            <consortium name="RefSeq"/>
        </authorList>
    </citation>
    <scope>IDENTIFICATION</scope>
    <source>
        <strain evidence="5">Wakin</strain>
        <tissue evidence="5">Muscle</tissue>
    </source>
</reference>
<dbReference type="Gene3D" id="2.60.40.10">
    <property type="entry name" value="Immunoglobulins"/>
    <property type="match status" value="2"/>
</dbReference>
<proteinExistence type="predicted"/>
<dbReference type="InterPro" id="IPR036179">
    <property type="entry name" value="Ig-like_dom_sf"/>
</dbReference>
<gene>
    <name evidence="5" type="primary">LOC113075713</name>
</gene>
<dbReference type="AlphaFoldDB" id="A0A6P6N568"/>
<dbReference type="KEGG" id="caua:113075713"/>
<organism evidence="4 5">
    <name type="scientific">Carassius auratus</name>
    <name type="common">Goldfish</name>
    <dbReference type="NCBI Taxonomy" id="7957"/>
    <lineage>
        <taxon>Eukaryota</taxon>
        <taxon>Metazoa</taxon>
        <taxon>Chordata</taxon>
        <taxon>Craniata</taxon>
        <taxon>Vertebrata</taxon>
        <taxon>Euteleostomi</taxon>
        <taxon>Actinopterygii</taxon>
        <taxon>Neopterygii</taxon>
        <taxon>Teleostei</taxon>
        <taxon>Ostariophysi</taxon>
        <taxon>Cypriniformes</taxon>
        <taxon>Cyprinidae</taxon>
        <taxon>Cyprininae</taxon>
        <taxon>Carassius</taxon>
    </lineage>
</organism>
<dbReference type="InterPro" id="IPR003599">
    <property type="entry name" value="Ig_sub"/>
</dbReference>
<protein>
    <submittedName>
        <fullName evidence="5">Uncharacterized protein LOC113075713 isoform X1</fullName>
    </submittedName>
</protein>
<evidence type="ECO:0000256" key="2">
    <source>
        <dbReference type="SAM" id="SignalP"/>
    </source>
</evidence>
<keyword evidence="4" id="KW-1185">Reference proteome</keyword>
<feature type="domain" description="Immunoglobulin" evidence="3">
    <location>
        <begin position="122"/>
        <end position="209"/>
    </location>
</feature>
<evidence type="ECO:0000259" key="3">
    <source>
        <dbReference type="SMART" id="SM00409"/>
    </source>
</evidence>